<accession>A0A922KWB6</accession>
<protein>
    <submittedName>
        <fullName evidence="2">Uncharacterized protein</fullName>
    </submittedName>
</protein>
<keyword evidence="1" id="KW-0812">Transmembrane</keyword>
<reference evidence="2" key="2">
    <citation type="journal article" date="2022" name="Res Sq">
        <title>Comparative Genomics Reveals Insights into the Divergent Evolution of Astigmatic Mites and Household Pest Adaptations.</title>
        <authorList>
            <person name="Xiong Q."/>
            <person name="Wan A.T.-Y."/>
            <person name="Liu X.-Y."/>
            <person name="Fung C.S.-H."/>
            <person name="Xiao X."/>
            <person name="Malainual N."/>
            <person name="Hou J."/>
            <person name="Wang L."/>
            <person name="Wang M."/>
            <person name="Yang K."/>
            <person name="Cui Y."/>
            <person name="Leung E."/>
            <person name="Nong W."/>
            <person name="Shin S.-K."/>
            <person name="Au S."/>
            <person name="Jeong K.Y."/>
            <person name="Chew F.T."/>
            <person name="Hui J."/>
            <person name="Leung T.F."/>
            <person name="Tungtrongchitr A."/>
            <person name="Zhong N."/>
            <person name="Liu Z."/>
            <person name="Tsui S."/>
        </authorList>
    </citation>
    <scope>NUCLEOTIDE SEQUENCE</scope>
    <source>
        <strain evidence="2">Derf</strain>
        <tissue evidence="2">Whole organism</tissue>
    </source>
</reference>
<evidence type="ECO:0000313" key="3">
    <source>
        <dbReference type="Proteomes" id="UP000790347"/>
    </source>
</evidence>
<organism evidence="2 3">
    <name type="scientific">Dermatophagoides farinae</name>
    <name type="common">American house dust mite</name>
    <dbReference type="NCBI Taxonomy" id="6954"/>
    <lineage>
        <taxon>Eukaryota</taxon>
        <taxon>Metazoa</taxon>
        <taxon>Ecdysozoa</taxon>
        <taxon>Arthropoda</taxon>
        <taxon>Chelicerata</taxon>
        <taxon>Arachnida</taxon>
        <taxon>Acari</taxon>
        <taxon>Acariformes</taxon>
        <taxon>Sarcoptiformes</taxon>
        <taxon>Astigmata</taxon>
        <taxon>Psoroptidia</taxon>
        <taxon>Analgoidea</taxon>
        <taxon>Pyroglyphidae</taxon>
        <taxon>Dermatophagoidinae</taxon>
        <taxon>Dermatophagoides</taxon>
    </lineage>
</organism>
<keyword evidence="1" id="KW-1133">Transmembrane helix</keyword>
<keyword evidence="3" id="KW-1185">Reference proteome</keyword>
<proteinExistence type="predicted"/>
<keyword evidence="1" id="KW-0472">Membrane</keyword>
<reference evidence="2" key="1">
    <citation type="submission" date="2013-05" db="EMBL/GenBank/DDBJ databases">
        <authorList>
            <person name="Yim A.K.Y."/>
            <person name="Chan T.F."/>
            <person name="Ji K.M."/>
            <person name="Liu X.Y."/>
            <person name="Zhou J.W."/>
            <person name="Li R.Q."/>
            <person name="Yang K.Y."/>
            <person name="Li J."/>
            <person name="Li M."/>
            <person name="Law P.T.W."/>
            <person name="Wu Y.L."/>
            <person name="Cai Z.L."/>
            <person name="Qin H."/>
            <person name="Bao Y."/>
            <person name="Leung R.K.K."/>
            <person name="Ng P.K.S."/>
            <person name="Zou J."/>
            <person name="Zhong X.J."/>
            <person name="Ran P.X."/>
            <person name="Zhong N.S."/>
            <person name="Liu Z.G."/>
            <person name="Tsui S.K.W."/>
        </authorList>
    </citation>
    <scope>NUCLEOTIDE SEQUENCE</scope>
    <source>
        <strain evidence="2">Derf</strain>
        <tissue evidence="2">Whole organism</tissue>
    </source>
</reference>
<feature type="transmembrane region" description="Helical" evidence="1">
    <location>
        <begin position="12"/>
        <end position="29"/>
    </location>
</feature>
<sequence length="81" mass="8651">MATLVEFSFVTYIGSLYLLIATVELVELAELSTRLLTTFSGRRDNGPIRCLNIGICVIAVVGRIGYDNGAVAIGENATRTG</sequence>
<gene>
    <name evidence="2" type="ORF">DERF_013999</name>
</gene>
<comment type="caution">
    <text evidence="2">The sequence shown here is derived from an EMBL/GenBank/DDBJ whole genome shotgun (WGS) entry which is preliminary data.</text>
</comment>
<evidence type="ECO:0000256" key="1">
    <source>
        <dbReference type="SAM" id="Phobius"/>
    </source>
</evidence>
<dbReference type="AlphaFoldDB" id="A0A922KWB6"/>
<dbReference type="Proteomes" id="UP000790347">
    <property type="component" value="Unassembled WGS sequence"/>
</dbReference>
<dbReference type="EMBL" id="ASGP02000007">
    <property type="protein sequence ID" value="KAH9498076.1"/>
    <property type="molecule type" value="Genomic_DNA"/>
</dbReference>
<name>A0A922KWB6_DERFA</name>
<evidence type="ECO:0000313" key="2">
    <source>
        <dbReference type="EMBL" id="KAH9498076.1"/>
    </source>
</evidence>